<name>A0A8J7QIW1_9BACT</name>
<dbReference type="Proteomes" id="UP000664417">
    <property type="component" value="Unassembled WGS sequence"/>
</dbReference>
<dbReference type="AlphaFoldDB" id="A0A8J7QIW1"/>
<organism evidence="1 2">
    <name type="scientific">Acanthopleuribacter pedis</name>
    <dbReference type="NCBI Taxonomy" id="442870"/>
    <lineage>
        <taxon>Bacteria</taxon>
        <taxon>Pseudomonadati</taxon>
        <taxon>Acidobacteriota</taxon>
        <taxon>Holophagae</taxon>
        <taxon>Acanthopleuribacterales</taxon>
        <taxon>Acanthopleuribacteraceae</taxon>
        <taxon>Acanthopleuribacter</taxon>
    </lineage>
</organism>
<reference evidence="1" key="1">
    <citation type="submission" date="2021-03" db="EMBL/GenBank/DDBJ databases">
        <authorList>
            <person name="Wang G."/>
        </authorList>
    </citation>
    <scope>NUCLEOTIDE SEQUENCE</scope>
    <source>
        <strain evidence="1">KCTC 12899</strain>
    </source>
</reference>
<sequence>MIAEEVNDNHPLRLLDEKTGLPNAEISLILARSGVGKSAALINFAIDTLLDGHQVLHFSAGMDSAKVHDYYQEIYTAFLKFNPEDRSHPWEELNNHLMVVSYRDSQRMINDLDEEIETIHRQARLSPSLVIVDGLDFDGNAEGQLRRLHNLAGKHKLRILSSMRIHRNADGSLDLEGPRQIAMKQTSHLYFMEPHGSRSHLEFQTPEGQTDLPVYFCHEHLVFRPA</sequence>
<dbReference type="SUPFAM" id="SSF52540">
    <property type="entry name" value="P-loop containing nucleoside triphosphate hydrolases"/>
    <property type="match status" value="1"/>
</dbReference>
<proteinExistence type="predicted"/>
<dbReference type="RefSeq" id="WP_207861569.1">
    <property type="nucleotide sequence ID" value="NZ_JAFREP010000025.1"/>
</dbReference>
<protein>
    <submittedName>
        <fullName evidence="1">Uncharacterized protein</fullName>
    </submittedName>
</protein>
<dbReference type="Gene3D" id="3.40.50.300">
    <property type="entry name" value="P-loop containing nucleotide triphosphate hydrolases"/>
    <property type="match status" value="1"/>
</dbReference>
<evidence type="ECO:0000313" key="1">
    <source>
        <dbReference type="EMBL" id="MBO1321596.1"/>
    </source>
</evidence>
<accession>A0A8J7QIW1</accession>
<dbReference type="InterPro" id="IPR027417">
    <property type="entry name" value="P-loop_NTPase"/>
</dbReference>
<evidence type="ECO:0000313" key="2">
    <source>
        <dbReference type="Proteomes" id="UP000664417"/>
    </source>
</evidence>
<gene>
    <name evidence="1" type="ORF">J3U88_24170</name>
</gene>
<dbReference type="EMBL" id="JAFREP010000025">
    <property type="protein sequence ID" value="MBO1321596.1"/>
    <property type="molecule type" value="Genomic_DNA"/>
</dbReference>
<comment type="caution">
    <text evidence="1">The sequence shown here is derived from an EMBL/GenBank/DDBJ whole genome shotgun (WGS) entry which is preliminary data.</text>
</comment>
<keyword evidence="2" id="KW-1185">Reference proteome</keyword>